<dbReference type="EMBL" id="LTAN01000002">
    <property type="protein sequence ID" value="OBR13446.1"/>
    <property type="molecule type" value="Genomic_DNA"/>
</dbReference>
<accession>A0A1B7YN19</accession>
<dbReference type="KEGG" id="chig:CH63R_02172"/>
<feature type="compositionally biased region" description="Basic and acidic residues" evidence="1">
    <location>
        <begin position="60"/>
        <end position="70"/>
    </location>
</feature>
<organism evidence="2 3">
    <name type="scientific">Colletotrichum higginsianum (strain IMI 349063)</name>
    <name type="common">Crucifer anthracnose fungus</name>
    <dbReference type="NCBI Taxonomy" id="759273"/>
    <lineage>
        <taxon>Eukaryota</taxon>
        <taxon>Fungi</taxon>
        <taxon>Dikarya</taxon>
        <taxon>Ascomycota</taxon>
        <taxon>Pezizomycotina</taxon>
        <taxon>Sordariomycetes</taxon>
        <taxon>Hypocreomycetidae</taxon>
        <taxon>Glomerellales</taxon>
        <taxon>Glomerellaceae</taxon>
        <taxon>Colletotrichum</taxon>
        <taxon>Colletotrichum destructivum species complex</taxon>
    </lineage>
</organism>
<dbReference type="Proteomes" id="UP000092177">
    <property type="component" value="Chromosome 2"/>
</dbReference>
<name>A0A1B7YN19_COLHI</name>
<gene>
    <name evidence="2" type="ORF">CH63R_02172</name>
</gene>
<dbReference type="AlphaFoldDB" id="A0A1B7YN19"/>
<evidence type="ECO:0000256" key="1">
    <source>
        <dbReference type="SAM" id="MobiDB-lite"/>
    </source>
</evidence>
<comment type="caution">
    <text evidence="2">The sequence shown here is derived from an EMBL/GenBank/DDBJ whole genome shotgun (WGS) entry which is preliminary data.</text>
</comment>
<keyword evidence="3" id="KW-1185">Reference proteome</keyword>
<reference evidence="3" key="1">
    <citation type="journal article" date="2017" name="BMC Genomics">
        <title>Gapless genome assembly of Colletotrichum higginsianum reveals chromosome structure and association of transposable elements with secondary metabolite gene clusters.</title>
        <authorList>
            <person name="Dallery J.-F."/>
            <person name="Lapalu N."/>
            <person name="Zampounis A."/>
            <person name="Pigne S."/>
            <person name="Luyten I."/>
            <person name="Amselem J."/>
            <person name="Wittenberg A.H.J."/>
            <person name="Zhou S."/>
            <person name="de Queiroz M.V."/>
            <person name="Robin G.P."/>
            <person name="Auger A."/>
            <person name="Hainaut M."/>
            <person name="Henrissat B."/>
            <person name="Kim K.-T."/>
            <person name="Lee Y.-H."/>
            <person name="Lespinet O."/>
            <person name="Schwartz D.C."/>
            <person name="Thon M.R."/>
            <person name="O'Connell R.J."/>
        </authorList>
    </citation>
    <scope>NUCLEOTIDE SEQUENCE [LARGE SCALE GENOMIC DNA]</scope>
    <source>
        <strain evidence="3">IMI 349063</strain>
    </source>
</reference>
<dbReference type="RefSeq" id="XP_018161963.1">
    <property type="nucleotide sequence ID" value="XM_018297147.1"/>
</dbReference>
<dbReference type="GeneID" id="28861254"/>
<evidence type="ECO:0000313" key="3">
    <source>
        <dbReference type="Proteomes" id="UP000092177"/>
    </source>
</evidence>
<proteinExistence type="predicted"/>
<feature type="region of interest" description="Disordered" evidence="1">
    <location>
        <begin position="59"/>
        <end position="154"/>
    </location>
</feature>
<protein>
    <submittedName>
        <fullName evidence="2">Uncharacterized protein</fullName>
    </submittedName>
</protein>
<sequence length="161" mass="17236">MDWARVEKSRSGSPALSYRACDGCRSRKSISTLLLVRVGCPTKVFSPDRVQQEVALQKLRSAEDPVRAETAEQASSPLAEGSHLTGVTDIEAAEKQGQDRLHREAPGEDRRHPDRADGAGAGAEDGTIAESKTTSALVGIQHGHGKSKYTRASRPGVVFCV</sequence>
<dbReference type="VEuPathDB" id="FungiDB:CH63R_02172"/>
<evidence type="ECO:0000313" key="2">
    <source>
        <dbReference type="EMBL" id="OBR13446.1"/>
    </source>
</evidence>
<feature type="compositionally biased region" description="Basic and acidic residues" evidence="1">
    <location>
        <begin position="92"/>
        <end position="117"/>
    </location>
</feature>